<keyword evidence="4" id="KW-1185">Reference proteome</keyword>
<feature type="domain" description="ATP-grasp" evidence="2">
    <location>
        <begin position="121"/>
        <end position="291"/>
    </location>
</feature>
<dbReference type="PANTHER" id="PTHR23132:SF14">
    <property type="entry name" value="ATP-GRASP DOMAIN-CONTAINING PROTEIN"/>
    <property type="match status" value="1"/>
</dbReference>
<dbReference type="InterPro" id="IPR011761">
    <property type="entry name" value="ATP-grasp"/>
</dbReference>
<dbReference type="GO" id="GO:0008716">
    <property type="term" value="F:D-alanine-D-alanine ligase activity"/>
    <property type="evidence" value="ECO:0007669"/>
    <property type="project" value="TreeGrafter"/>
</dbReference>
<dbReference type="Gene3D" id="3.40.50.20">
    <property type="match status" value="1"/>
</dbReference>
<dbReference type="EMBL" id="AP027080">
    <property type="protein sequence ID" value="BDU71225.1"/>
    <property type="molecule type" value="Genomic_DNA"/>
</dbReference>
<dbReference type="InterPro" id="IPR048764">
    <property type="entry name" value="PylC_N"/>
</dbReference>
<dbReference type="Gene3D" id="3.30.1490.20">
    <property type="entry name" value="ATP-grasp fold, A domain"/>
    <property type="match status" value="1"/>
</dbReference>
<dbReference type="KEGG" id="msil:METEAL_03990"/>
<dbReference type="GO" id="GO:0046872">
    <property type="term" value="F:metal ion binding"/>
    <property type="evidence" value="ECO:0007669"/>
    <property type="project" value="InterPro"/>
</dbReference>
<dbReference type="Pfam" id="PF21360">
    <property type="entry name" value="PylC-like_N"/>
    <property type="match status" value="1"/>
</dbReference>
<dbReference type="InterPro" id="IPR013815">
    <property type="entry name" value="ATP_grasp_subdomain_1"/>
</dbReference>
<dbReference type="GO" id="GO:0005524">
    <property type="term" value="F:ATP binding"/>
    <property type="evidence" value="ECO:0007669"/>
    <property type="project" value="UniProtKB-UniRule"/>
</dbReference>
<proteinExistence type="predicted"/>
<keyword evidence="1" id="KW-0547">Nucleotide-binding</keyword>
<keyword evidence="1" id="KW-0067">ATP-binding</keyword>
<evidence type="ECO:0000313" key="3">
    <source>
        <dbReference type="EMBL" id="BDU71225.1"/>
    </source>
</evidence>
<dbReference type="PROSITE" id="PS50975">
    <property type="entry name" value="ATP_GRASP"/>
    <property type="match status" value="1"/>
</dbReference>
<name>A0AA48K7K3_9BACT</name>
<gene>
    <name evidence="3" type="ORF">METEAL_03990</name>
</gene>
<dbReference type="PANTHER" id="PTHR23132">
    <property type="entry name" value="D-ALANINE--D-ALANINE LIGASE"/>
    <property type="match status" value="1"/>
</dbReference>
<reference evidence="4" key="1">
    <citation type="journal article" date="2023" name="Int. J. Syst. Evol. Microbiol.">
        <title>Mesoterricola silvestris gen. nov., sp. nov., Mesoterricola sediminis sp. nov., Geothrix oryzae sp. nov., Geothrix edaphica sp. nov., Geothrix rubra sp. nov., and Geothrix limicola sp. nov., six novel members of Acidobacteriota isolated from soils.</title>
        <authorList>
            <person name="Itoh H."/>
            <person name="Sugisawa Y."/>
            <person name="Mise K."/>
            <person name="Xu Z."/>
            <person name="Kuniyasu M."/>
            <person name="Ushijima N."/>
            <person name="Kawano K."/>
            <person name="Kobayashi E."/>
            <person name="Shiratori Y."/>
            <person name="Masuda Y."/>
            <person name="Senoo K."/>
        </authorList>
    </citation>
    <scope>NUCLEOTIDE SEQUENCE [LARGE SCALE GENOMIC DNA]</scope>
    <source>
        <strain evidence="4">W79</strain>
    </source>
</reference>
<evidence type="ECO:0000313" key="4">
    <source>
        <dbReference type="Proteomes" id="UP001238179"/>
    </source>
</evidence>
<dbReference type="Gene3D" id="3.30.470.20">
    <property type="entry name" value="ATP-grasp fold, B domain"/>
    <property type="match status" value="1"/>
</dbReference>
<dbReference type="Proteomes" id="UP001238179">
    <property type="component" value="Chromosome"/>
</dbReference>
<evidence type="ECO:0000256" key="1">
    <source>
        <dbReference type="PROSITE-ProRule" id="PRU00409"/>
    </source>
</evidence>
<sequence length="322" mass="34856">MEPQRPLTLLRTAAGSPPSVTQYRAFQDLGCRIVAADCDGRSVGFRFADASHVVPRVGEPAYLDRMVDICRLEGVDLFLPALDEELVLCASNLARFESAGTRVLVSGPRALAVCTDKLLTFGMFRDLGIPTPRTIAAAEYREGAFAAYPVVVKPRSGRGGAGVHVARDHAEAAFYAARVPDPIVQEHCAGEELTLDVLADLESELVVLSPRRRLAVDSGISSKGATCWREDLVEPVRRMVKALGLVGPVNVQCFAGETPRFTEINARIAGTAILSQAAGVPYFQGILDLGRGRVPEPWLKPCRPMVMYRYWEESFQAGGDGA</sequence>
<dbReference type="AlphaFoldDB" id="A0AA48K7K3"/>
<dbReference type="Pfam" id="PF02655">
    <property type="entry name" value="ATP-grasp_3"/>
    <property type="match status" value="1"/>
</dbReference>
<accession>A0AA48K7K3</accession>
<dbReference type="SUPFAM" id="SSF56059">
    <property type="entry name" value="Glutathione synthetase ATP-binding domain-like"/>
    <property type="match status" value="1"/>
</dbReference>
<evidence type="ECO:0000259" key="2">
    <source>
        <dbReference type="PROSITE" id="PS50975"/>
    </source>
</evidence>
<dbReference type="RefSeq" id="WP_316414111.1">
    <property type="nucleotide sequence ID" value="NZ_AP027080.1"/>
</dbReference>
<organism evidence="3 4">
    <name type="scientific">Mesoterricola silvestris</name>
    <dbReference type="NCBI Taxonomy" id="2927979"/>
    <lineage>
        <taxon>Bacteria</taxon>
        <taxon>Pseudomonadati</taxon>
        <taxon>Acidobacteriota</taxon>
        <taxon>Holophagae</taxon>
        <taxon>Holophagales</taxon>
        <taxon>Holophagaceae</taxon>
        <taxon>Mesoterricola</taxon>
    </lineage>
</organism>
<dbReference type="InterPro" id="IPR003806">
    <property type="entry name" value="ATP-grasp_PylC-type"/>
</dbReference>
<protein>
    <submittedName>
        <fullName evidence="3">Carbamoyl phosphate synthase</fullName>
    </submittedName>
</protein>